<name>A0A8J4EHS7_9ACTN</name>
<evidence type="ECO:0000313" key="3">
    <source>
        <dbReference type="EMBL" id="GIJ72507.1"/>
    </source>
</evidence>
<sequence length="310" mass="31834">MTESPYAHPHDSTASAPPYGYPHDGTASAPPYGQTANWGYAQPPGGYPPQQGYPAGGGYPGPGQQMYPGGPPPQRSNRNTLVVILGAAGVLAILLMAGLITVVTVVRSDDDRPGTVAEDPAGATTPPATPGATPTASAAPPAGGGGKYQAPQELCDKLDFAPLTAVFGATQGTPSTSRSQYDTITVSCGVVMRQGSKSAISTVSGYFVGSDSDARRDYEYQVTSAKNTFAAKNGIREIPGAGEKAFGFRWDSSSETTATFQLWILDGNLTFSAKVLGSAGSGSTWTKADEDKVFTALTTLGTAALTKLKG</sequence>
<reference evidence="3" key="1">
    <citation type="submission" date="2021-01" db="EMBL/GenBank/DDBJ databases">
        <title>Whole genome shotgun sequence of Virgisporangium ochraceum NBRC 16418.</title>
        <authorList>
            <person name="Komaki H."/>
            <person name="Tamura T."/>
        </authorList>
    </citation>
    <scope>NUCLEOTIDE SEQUENCE</scope>
    <source>
        <strain evidence="3">NBRC 16418</strain>
    </source>
</reference>
<keyword evidence="4" id="KW-1185">Reference proteome</keyword>
<dbReference type="RefSeq" id="WP_203932365.1">
    <property type="nucleotide sequence ID" value="NZ_BOPH01000102.1"/>
</dbReference>
<evidence type="ECO:0008006" key="5">
    <source>
        <dbReference type="Google" id="ProtNLM"/>
    </source>
</evidence>
<keyword evidence="2" id="KW-0472">Membrane</keyword>
<dbReference type="Proteomes" id="UP000635606">
    <property type="component" value="Unassembled WGS sequence"/>
</dbReference>
<protein>
    <recommendedName>
        <fullName evidence="5">DUF3558 domain-containing protein</fullName>
    </recommendedName>
</protein>
<proteinExistence type="predicted"/>
<feature type="transmembrane region" description="Helical" evidence="2">
    <location>
        <begin position="81"/>
        <end position="106"/>
    </location>
</feature>
<dbReference type="EMBL" id="BOPH01000102">
    <property type="protein sequence ID" value="GIJ72507.1"/>
    <property type="molecule type" value="Genomic_DNA"/>
</dbReference>
<keyword evidence="2" id="KW-0812">Transmembrane</keyword>
<dbReference type="AlphaFoldDB" id="A0A8J4EHS7"/>
<evidence type="ECO:0000256" key="2">
    <source>
        <dbReference type="SAM" id="Phobius"/>
    </source>
</evidence>
<keyword evidence="2" id="KW-1133">Transmembrane helix</keyword>
<feature type="compositionally biased region" description="Low complexity" evidence="1">
    <location>
        <begin position="39"/>
        <end position="53"/>
    </location>
</feature>
<organism evidence="3 4">
    <name type="scientific">Virgisporangium ochraceum</name>
    <dbReference type="NCBI Taxonomy" id="65505"/>
    <lineage>
        <taxon>Bacteria</taxon>
        <taxon>Bacillati</taxon>
        <taxon>Actinomycetota</taxon>
        <taxon>Actinomycetes</taxon>
        <taxon>Micromonosporales</taxon>
        <taxon>Micromonosporaceae</taxon>
        <taxon>Virgisporangium</taxon>
    </lineage>
</organism>
<evidence type="ECO:0000256" key="1">
    <source>
        <dbReference type="SAM" id="MobiDB-lite"/>
    </source>
</evidence>
<feature type="region of interest" description="Disordered" evidence="1">
    <location>
        <begin position="1"/>
        <end position="74"/>
    </location>
</feature>
<feature type="compositionally biased region" description="Low complexity" evidence="1">
    <location>
        <begin position="120"/>
        <end position="141"/>
    </location>
</feature>
<feature type="region of interest" description="Disordered" evidence="1">
    <location>
        <begin position="110"/>
        <end position="150"/>
    </location>
</feature>
<evidence type="ECO:0000313" key="4">
    <source>
        <dbReference type="Proteomes" id="UP000635606"/>
    </source>
</evidence>
<gene>
    <name evidence="3" type="ORF">Voc01_074240</name>
</gene>
<comment type="caution">
    <text evidence="3">The sequence shown here is derived from an EMBL/GenBank/DDBJ whole genome shotgun (WGS) entry which is preliminary data.</text>
</comment>
<accession>A0A8J4EHS7</accession>